<evidence type="ECO:0000313" key="1">
    <source>
        <dbReference type="EMBL" id="CAF1671013.1"/>
    </source>
</evidence>
<proteinExistence type="predicted"/>
<evidence type="ECO:0000313" key="2">
    <source>
        <dbReference type="EMBL" id="CAF4545298.1"/>
    </source>
</evidence>
<dbReference type="AlphaFoldDB" id="A0A8S2GB60"/>
<dbReference type="EMBL" id="CAJOBA010108250">
    <property type="protein sequence ID" value="CAF4545298.1"/>
    <property type="molecule type" value="Genomic_DNA"/>
</dbReference>
<comment type="caution">
    <text evidence="1">The sequence shown here is derived from an EMBL/GenBank/DDBJ whole genome shotgun (WGS) entry which is preliminary data.</text>
</comment>
<protein>
    <submittedName>
        <fullName evidence="1">Uncharacterized protein</fullName>
    </submittedName>
</protein>
<reference evidence="1" key="1">
    <citation type="submission" date="2021-02" db="EMBL/GenBank/DDBJ databases">
        <authorList>
            <person name="Nowell W R."/>
        </authorList>
    </citation>
    <scope>NUCLEOTIDE SEQUENCE</scope>
</reference>
<dbReference type="EMBL" id="CAJNOK010074571">
    <property type="protein sequence ID" value="CAF1671013.1"/>
    <property type="molecule type" value="Genomic_DNA"/>
</dbReference>
<dbReference type="Proteomes" id="UP000677228">
    <property type="component" value="Unassembled WGS sequence"/>
</dbReference>
<dbReference type="Proteomes" id="UP000682733">
    <property type="component" value="Unassembled WGS sequence"/>
</dbReference>
<name>A0A8S2GB60_9BILA</name>
<sequence length="64" mass="7750">MRARKNTTKFHVQTLICLMCVDINKLQQPDEITSSYQHYLSKTMQRQFQIYEEIKLTDIMVRLK</sequence>
<accession>A0A8S2GB60</accession>
<feature type="non-terminal residue" evidence="1">
    <location>
        <position position="64"/>
    </location>
</feature>
<evidence type="ECO:0000313" key="3">
    <source>
        <dbReference type="Proteomes" id="UP000677228"/>
    </source>
</evidence>
<gene>
    <name evidence="1" type="ORF">OVA965_LOCUS45726</name>
    <name evidence="2" type="ORF">TMI583_LOCUS49484</name>
</gene>
<organism evidence="1 3">
    <name type="scientific">Didymodactylos carnosus</name>
    <dbReference type="NCBI Taxonomy" id="1234261"/>
    <lineage>
        <taxon>Eukaryota</taxon>
        <taxon>Metazoa</taxon>
        <taxon>Spiralia</taxon>
        <taxon>Gnathifera</taxon>
        <taxon>Rotifera</taxon>
        <taxon>Eurotatoria</taxon>
        <taxon>Bdelloidea</taxon>
        <taxon>Philodinida</taxon>
        <taxon>Philodinidae</taxon>
        <taxon>Didymodactylos</taxon>
    </lineage>
</organism>